<dbReference type="InterPro" id="IPR036388">
    <property type="entry name" value="WH-like_DNA-bd_sf"/>
</dbReference>
<dbReference type="InterPro" id="IPR058163">
    <property type="entry name" value="LysR-type_TF_proteobact-type"/>
</dbReference>
<dbReference type="Pfam" id="PF03466">
    <property type="entry name" value="LysR_substrate"/>
    <property type="match status" value="1"/>
</dbReference>
<dbReference type="OrthoDB" id="8928056at2"/>
<dbReference type="Gene3D" id="1.10.10.10">
    <property type="entry name" value="Winged helix-like DNA-binding domain superfamily/Winged helix DNA-binding domain"/>
    <property type="match status" value="1"/>
</dbReference>
<dbReference type="Pfam" id="PF00126">
    <property type="entry name" value="HTH_1"/>
    <property type="match status" value="1"/>
</dbReference>
<dbReference type="RefSeq" id="WP_006159751.1">
    <property type="nucleotide sequence ID" value="NZ_AHJE01000053.1"/>
</dbReference>
<dbReference type="PANTHER" id="PTHR30537:SF81">
    <property type="entry name" value="TRANSCRIPTIONAL REGULATOR-RELATED"/>
    <property type="match status" value="1"/>
</dbReference>
<gene>
    <name evidence="6" type="ORF">OR16_21573</name>
</gene>
<accession>H1S8J7</accession>
<evidence type="ECO:0000256" key="1">
    <source>
        <dbReference type="ARBA" id="ARBA00009437"/>
    </source>
</evidence>
<reference evidence="6 7" key="1">
    <citation type="journal article" date="2012" name="J. Bacteriol.">
        <title>De Novo Genome Project of Cupriavidus basilensis OR16.</title>
        <authorList>
            <person name="Cserhati M."/>
            <person name="Kriszt B."/>
            <person name="Szoboszlay S."/>
            <person name="Toth A."/>
            <person name="Szabo I."/>
            <person name="Tancsics A."/>
            <person name="Nagy I."/>
            <person name="Horvath B."/>
            <person name="Nagy I."/>
            <person name="Kukolya J."/>
        </authorList>
    </citation>
    <scope>NUCLEOTIDE SEQUENCE [LARGE SCALE GENOMIC DNA]</scope>
    <source>
        <strain evidence="6 7">OR16</strain>
    </source>
</reference>
<evidence type="ECO:0000256" key="3">
    <source>
        <dbReference type="ARBA" id="ARBA00023125"/>
    </source>
</evidence>
<comment type="similarity">
    <text evidence="1">Belongs to the LysR transcriptional regulatory family.</text>
</comment>
<dbReference type="GO" id="GO:0006351">
    <property type="term" value="P:DNA-templated transcription"/>
    <property type="evidence" value="ECO:0007669"/>
    <property type="project" value="TreeGrafter"/>
</dbReference>
<dbReference type="PROSITE" id="PS50931">
    <property type="entry name" value="HTH_LYSR"/>
    <property type="match status" value="1"/>
</dbReference>
<keyword evidence="4" id="KW-0804">Transcription</keyword>
<keyword evidence="3" id="KW-0238">DNA-binding</keyword>
<dbReference type="GO" id="GO:0003700">
    <property type="term" value="F:DNA-binding transcription factor activity"/>
    <property type="evidence" value="ECO:0007669"/>
    <property type="project" value="InterPro"/>
</dbReference>
<dbReference type="FunFam" id="1.10.10.10:FF:000001">
    <property type="entry name" value="LysR family transcriptional regulator"/>
    <property type="match status" value="1"/>
</dbReference>
<name>H1S8J7_9BURK</name>
<dbReference type="GO" id="GO:0043565">
    <property type="term" value="F:sequence-specific DNA binding"/>
    <property type="evidence" value="ECO:0007669"/>
    <property type="project" value="TreeGrafter"/>
</dbReference>
<evidence type="ECO:0000313" key="6">
    <source>
        <dbReference type="EMBL" id="EHP41039.1"/>
    </source>
</evidence>
<evidence type="ECO:0000259" key="5">
    <source>
        <dbReference type="PROSITE" id="PS50931"/>
    </source>
</evidence>
<dbReference type="SUPFAM" id="SSF46785">
    <property type="entry name" value="Winged helix' DNA-binding domain"/>
    <property type="match status" value="1"/>
</dbReference>
<dbReference type="InterPro" id="IPR005119">
    <property type="entry name" value="LysR_subst-bd"/>
</dbReference>
<dbReference type="Proteomes" id="UP000005808">
    <property type="component" value="Unassembled WGS sequence"/>
</dbReference>
<sequence length="309" mass="34038">MQLRTDELEAFLLVVEQGSVSGAARHLNLSKSVISKRLSDLERTLGVLLLQRSTRRVQPTENGARFYEETRSALAQLTRAAETISQNSQELCGELRILAPMSFGTLWLSPLLSRFAAANPKLNLIVDLDDRLVDTEHARFDVAIRVTRLGDTAMIARKLAASRRIVCCSPAYAQRAGLPKTLDDITRHACLTYSNAPPGQIWAFQGPTPRSAPRVVTPRGQFTANNGEVLRDAATTGQGLAVLPLFIVADDIRAGRLINALPNETPLDDGIFAVYQRTPFVSHKLKALILFLQQSLSPPPWEEPGHQEE</sequence>
<dbReference type="AlphaFoldDB" id="H1S8J7"/>
<dbReference type="CDD" id="cd08422">
    <property type="entry name" value="PBP2_CrgA_like"/>
    <property type="match status" value="1"/>
</dbReference>
<keyword evidence="2" id="KW-0805">Transcription regulation</keyword>
<dbReference type="InterPro" id="IPR000847">
    <property type="entry name" value="LysR_HTH_N"/>
</dbReference>
<feature type="domain" description="HTH lysR-type" evidence="5">
    <location>
        <begin position="1"/>
        <end position="60"/>
    </location>
</feature>
<evidence type="ECO:0000256" key="4">
    <source>
        <dbReference type="ARBA" id="ARBA00023163"/>
    </source>
</evidence>
<dbReference type="InterPro" id="IPR036390">
    <property type="entry name" value="WH_DNA-bd_sf"/>
</dbReference>
<evidence type="ECO:0000256" key="2">
    <source>
        <dbReference type="ARBA" id="ARBA00023015"/>
    </source>
</evidence>
<comment type="caution">
    <text evidence="6">The sequence shown here is derived from an EMBL/GenBank/DDBJ whole genome shotgun (WGS) entry which is preliminary data.</text>
</comment>
<dbReference type="PATRIC" id="fig|1127483.3.peg.4312"/>
<dbReference type="PANTHER" id="PTHR30537">
    <property type="entry name" value="HTH-TYPE TRANSCRIPTIONAL REGULATOR"/>
    <property type="match status" value="1"/>
</dbReference>
<dbReference type="SUPFAM" id="SSF53850">
    <property type="entry name" value="Periplasmic binding protein-like II"/>
    <property type="match status" value="1"/>
</dbReference>
<evidence type="ECO:0000313" key="7">
    <source>
        <dbReference type="Proteomes" id="UP000005808"/>
    </source>
</evidence>
<dbReference type="FunFam" id="3.40.190.290:FF:000001">
    <property type="entry name" value="Transcriptional regulator, LysR family"/>
    <property type="match status" value="1"/>
</dbReference>
<dbReference type="Gene3D" id="3.40.190.290">
    <property type="match status" value="1"/>
</dbReference>
<dbReference type="EMBL" id="AHJE01000053">
    <property type="protein sequence ID" value="EHP41039.1"/>
    <property type="molecule type" value="Genomic_DNA"/>
</dbReference>
<organism evidence="6 7">
    <name type="scientific">Cupriavidus basilensis OR16</name>
    <dbReference type="NCBI Taxonomy" id="1127483"/>
    <lineage>
        <taxon>Bacteria</taxon>
        <taxon>Pseudomonadati</taxon>
        <taxon>Pseudomonadota</taxon>
        <taxon>Betaproteobacteria</taxon>
        <taxon>Burkholderiales</taxon>
        <taxon>Burkholderiaceae</taxon>
        <taxon>Cupriavidus</taxon>
    </lineage>
</organism>
<proteinExistence type="inferred from homology"/>
<protein>
    <submittedName>
        <fullName evidence="6">Transcriptional regulator LysR family protein</fullName>
    </submittedName>
</protein>